<dbReference type="RefSeq" id="WP_380082546.1">
    <property type="nucleotide sequence ID" value="NZ_JBHSWD010000001.1"/>
</dbReference>
<dbReference type="EMBL" id="JBHSWD010000001">
    <property type="protein sequence ID" value="MFC6591544.1"/>
    <property type="molecule type" value="Genomic_DNA"/>
</dbReference>
<evidence type="ECO:0000256" key="2">
    <source>
        <dbReference type="ARBA" id="ARBA00007613"/>
    </source>
</evidence>
<evidence type="ECO:0000256" key="5">
    <source>
        <dbReference type="ARBA" id="ARBA00022692"/>
    </source>
</evidence>
<comment type="subcellular location">
    <subcellularLocation>
        <location evidence="1">Cell outer membrane</location>
    </subcellularLocation>
</comment>
<evidence type="ECO:0000256" key="6">
    <source>
        <dbReference type="ARBA" id="ARBA00023136"/>
    </source>
</evidence>
<dbReference type="Pfam" id="PF02321">
    <property type="entry name" value="OEP"/>
    <property type="match status" value="2"/>
</dbReference>
<evidence type="ECO:0000256" key="1">
    <source>
        <dbReference type="ARBA" id="ARBA00004442"/>
    </source>
</evidence>
<keyword evidence="3" id="KW-0813">Transport</keyword>
<evidence type="ECO:0000256" key="3">
    <source>
        <dbReference type="ARBA" id="ARBA00022448"/>
    </source>
</evidence>
<keyword evidence="6" id="KW-0472">Membrane</keyword>
<evidence type="ECO:0000256" key="8">
    <source>
        <dbReference type="SAM" id="SignalP"/>
    </source>
</evidence>
<evidence type="ECO:0000313" key="10">
    <source>
        <dbReference type="Proteomes" id="UP001596297"/>
    </source>
</evidence>
<name>A0ABW1YF88_9DEIO</name>
<dbReference type="Proteomes" id="UP001596297">
    <property type="component" value="Unassembled WGS sequence"/>
</dbReference>
<feature type="chain" id="PRO_5046125197" evidence="8">
    <location>
        <begin position="19"/>
        <end position="477"/>
    </location>
</feature>
<accession>A0ABW1YF88</accession>
<evidence type="ECO:0000256" key="7">
    <source>
        <dbReference type="ARBA" id="ARBA00023237"/>
    </source>
</evidence>
<sequence>MNRLFLTALLACCAPALAQAVPTALPTSQAAPPVAAPAPAAPAAALPALLGLLPASPGWRSADLQYRSAELNLAAARARAGLNVNLGGDVNAAWIESDFKLTGEVTAEAAVSVLPWSPALEAVRSAERALNVARAEKRAAQADLTLRLTRSYTQARAAAQNLALAQQQADLSSELLRIGREQSAQGLLAPADLLDRQASAEQADLSLQSARARLALSGQSLGQLLGQPVTLPSDPAAYADLPRLDAVPGALDTLLARAWAGRPEALRAVAAVADAEGRLRAADLDRLPDLTASVRAGQLAGTTNPASTGAALSGSLGLKSGVAAVQARLPLGDGEYLSGVAANLSGKVYLLGGGRSEAQAQAQAALQLAQLNVETVRQSLALELRQALNDLDLRRAALPAARSTLEAARTALSRAEARQQAGLETALTVAQARLRVVQAQQALSQAETDAALAALSLSAASTELDLNLLQSLTGGSL</sequence>
<evidence type="ECO:0000256" key="4">
    <source>
        <dbReference type="ARBA" id="ARBA00022452"/>
    </source>
</evidence>
<dbReference type="InterPro" id="IPR051906">
    <property type="entry name" value="TolC-like"/>
</dbReference>
<gene>
    <name evidence="9" type="ORF">ACFP81_05630</name>
</gene>
<keyword evidence="7" id="KW-0998">Cell outer membrane</keyword>
<keyword evidence="10" id="KW-1185">Reference proteome</keyword>
<dbReference type="PANTHER" id="PTHR30026:SF20">
    <property type="entry name" value="OUTER MEMBRANE PROTEIN TOLC"/>
    <property type="match status" value="1"/>
</dbReference>
<protein>
    <submittedName>
        <fullName evidence="9">TolC family protein</fullName>
    </submittedName>
</protein>
<keyword evidence="4" id="KW-1134">Transmembrane beta strand</keyword>
<organism evidence="9 10">
    <name type="scientific">Deinococcus lacus</name>
    <dbReference type="NCBI Taxonomy" id="392561"/>
    <lineage>
        <taxon>Bacteria</taxon>
        <taxon>Thermotogati</taxon>
        <taxon>Deinococcota</taxon>
        <taxon>Deinococci</taxon>
        <taxon>Deinococcales</taxon>
        <taxon>Deinococcaceae</taxon>
        <taxon>Deinococcus</taxon>
    </lineage>
</organism>
<comment type="similarity">
    <text evidence="2">Belongs to the outer membrane factor (OMF) (TC 1.B.17) family.</text>
</comment>
<reference evidence="10" key="1">
    <citation type="journal article" date="2019" name="Int. J. Syst. Evol. Microbiol.">
        <title>The Global Catalogue of Microorganisms (GCM) 10K type strain sequencing project: providing services to taxonomists for standard genome sequencing and annotation.</title>
        <authorList>
            <consortium name="The Broad Institute Genomics Platform"/>
            <consortium name="The Broad Institute Genome Sequencing Center for Infectious Disease"/>
            <person name="Wu L."/>
            <person name="Ma J."/>
        </authorList>
    </citation>
    <scope>NUCLEOTIDE SEQUENCE [LARGE SCALE GENOMIC DNA]</scope>
    <source>
        <strain evidence="10">CGMCC 1.15772</strain>
    </source>
</reference>
<proteinExistence type="inferred from homology"/>
<evidence type="ECO:0000313" key="9">
    <source>
        <dbReference type="EMBL" id="MFC6591544.1"/>
    </source>
</evidence>
<dbReference type="InterPro" id="IPR003423">
    <property type="entry name" value="OMP_efflux"/>
</dbReference>
<keyword evidence="8" id="KW-0732">Signal</keyword>
<keyword evidence="5" id="KW-0812">Transmembrane</keyword>
<dbReference type="Gene3D" id="1.20.1600.10">
    <property type="entry name" value="Outer membrane efflux proteins (OEP)"/>
    <property type="match status" value="1"/>
</dbReference>
<dbReference type="SUPFAM" id="SSF56954">
    <property type="entry name" value="Outer membrane efflux proteins (OEP)"/>
    <property type="match status" value="1"/>
</dbReference>
<comment type="caution">
    <text evidence="9">The sequence shown here is derived from an EMBL/GenBank/DDBJ whole genome shotgun (WGS) entry which is preliminary data.</text>
</comment>
<dbReference type="PANTHER" id="PTHR30026">
    <property type="entry name" value="OUTER MEMBRANE PROTEIN TOLC"/>
    <property type="match status" value="1"/>
</dbReference>
<feature type="signal peptide" evidence="8">
    <location>
        <begin position="1"/>
        <end position="18"/>
    </location>
</feature>